<keyword evidence="4" id="KW-1185">Reference proteome</keyword>
<accession>A0A6A6WL72</accession>
<evidence type="ECO:0008006" key="5">
    <source>
        <dbReference type="Google" id="ProtNLM"/>
    </source>
</evidence>
<dbReference type="RefSeq" id="XP_033605373.1">
    <property type="nucleotide sequence ID" value="XM_033748651.1"/>
</dbReference>
<protein>
    <recommendedName>
        <fullName evidence="5">Peptidase A1 domain-containing protein</fullName>
    </recommendedName>
</protein>
<evidence type="ECO:0000256" key="2">
    <source>
        <dbReference type="SAM" id="Phobius"/>
    </source>
</evidence>
<dbReference type="Gene3D" id="2.40.70.10">
    <property type="entry name" value="Acid Proteases"/>
    <property type="match status" value="1"/>
</dbReference>
<reference evidence="3" key="1">
    <citation type="journal article" date="2020" name="Stud. Mycol.">
        <title>101 Dothideomycetes genomes: a test case for predicting lifestyles and emergence of pathogens.</title>
        <authorList>
            <person name="Haridas S."/>
            <person name="Albert R."/>
            <person name="Binder M."/>
            <person name="Bloem J."/>
            <person name="Labutti K."/>
            <person name="Salamov A."/>
            <person name="Andreopoulos B."/>
            <person name="Baker S."/>
            <person name="Barry K."/>
            <person name="Bills G."/>
            <person name="Bluhm B."/>
            <person name="Cannon C."/>
            <person name="Castanera R."/>
            <person name="Culley D."/>
            <person name="Daum C."/>
            <person name="Ezra D."/>
            <person name="Gonzalez J."/>
            <person name="Henrissat B."/>
            <person name="Kuo A."/>
            <person name="Liang C."/>
            <person name="Lipzen A."/>
            <person name="Lutzoni F."/>
            <person name="Magnuson J."/>
            <person name="Mondo S."/>
            <person name="Nolan M."/>
            <person name="Ohm R."/>
            <person name="Pangilinan J."/>
            <person name="Park H.-J."/>
            <person name="Ramirez L."/>
            <person name="Alfaro M."/>
            <person name="Sun H."/>
            <person name="Tritt A."/>
            <person name="Yoshinaga Y."/>
            <person name="Zwiers L.-H."/>
            <person name="Turgeon B."/>
            <person name="Goodwin S."/>
            <person name="Spatafora J."/>
            <person name="Crous P."/>
            <person name="Grigoriev I."/>
        </authorList>
    </citation>
    <scope>NUCLEOTIDE SEQUENCE</scope>
    <source>
        <strain evidence="3">CBS 121739</strain>
    </source>
</reference>
<evidence type="ECO:0000256" key="1">
    <source>
        <dbReference type="SAM" id="MobiDB-lite"/>
    </source>
</evidence>
<sequence>MYHICVESQALRPELAEQPESRPEWAACLWYTPVAFHTRATNEGVQGQWLTHGPMGKAGAFLRAANNTYAYGSNCLRDDPSGKCATFRGGLYRQLESQTRGKVNESRIATDVDDRRQVVLDSEVITLNDRNNMTAFPLAVALSGMGGEQGYTPLNALGLGSNSTVLSLLHTAGTVPSRSWSYFSGRVGASRDSQFNGSIVLGGYDRATRQGDNLTLPVQFSGECGSGLPIRVTNMTMNYPNGTDHGIFTREEPMLTCLFPDDVAVMSIPLTGVFHNFYDVREGLAISGNSDRSFGTNYYTMLYENEPVAYKGDTSVEIEGKMTIRISNDQLVRPELTIADSGEIQANTSRPILNIDSLQSETGGKTPSFGSGFFSAMTLLVNYDSGKFTIWPGRATYEQDLVPIASDHTTAVCKNTPDPGPSLPEPSATVVKENKGIPSSTLAGIVVGSVVGIALIVSAIVFIRRRKSTSKPDEKVDEIIPPEWKAYGAPAFTKSQSPVQEPQEIGPGTRYSGLPELEAPSRMTR</sequence>
<dbReference type="CDD" id="cd12087">
    <property type="entry name" value="TM_EGFR-like"/>
    <property type="match status" value="1"/>
</dbReference>
<dbReference type="GeneID" id="54489705"/>
<organism evidence="3 4">
    <name type="scientific">Pseudovirgaria hyperparasitica</name>
    <dbReference type="NCBI Taxonomy" id="470096"/>
    <lineage>
        <taxon>Eukaryota</taxon>
        <taxon>Fungi</taxon>
        <taxon>Dikarya</taxon>
        <taxon>Ascomycota</taxon>
        <taxon>Pezizomycotina</taxon>
        <taxon>Dothideomycetes</taxon>
        <taxon>Dothideomycetes incertae sedis</taxon>
        <taxon>Acrospermales</taxon>
        <taxon>Acrospermaceae</taxon>
        <taxon>Pseudovirgaria</taxon>
    </lineage>
</organism>
<feature type="region of interest" description="Disordered" evidence="1">
    <location>
        <begin position="494"/>
        <end position="525"/>
    </location>
</feature>
<proteinExistence type="predicted"/>
<evidence type="ECO:0000313" key="4">
    <source>
        <dbReference type="Proteomes" id="UP000799437"/>
    </source>
</evidence>
<keyword evidence="2" id="KW-0472">Membrane</keyword>
<dbReference type="OrthoDB" id="5361565at2759"/>
<dbReference type="InterPro" id="IPR021109">
    <property type="entry name" value="Peptidase_aspartic_dom_sf"/>
</dbReference>
<keyword evidence="2" id="KW-1133">Transmembrane helix</keyword>
<dbReference type="Proteomes" id="UP000799437">
    <property type="component" value="Unassembled WGS sequence"/>
</dbReference>
<feature type="transmembrane region" description="Helical" evidence="2">
    <location>
        <begin position="442"/>
        <end position="463"/>
    </location>
</feature>
<dbReference type="SUPFAM" id="SSF50630">
    <property type="entry name" value="Acid proteases"/>
    <property type="match status" value="1"/>
</dbReference>
<dbReference type="EMBL" id="ML996565">
    <property type="protein sequence ID" value="KAF2762922.1"/>
    <property type="molecule type" value="Genomic_DNA"/>
</dbReference>
<dbReference type="AlphaFoldDB" id="A0A6A6WL72"/>
<keyword evidence="2" id="KW-0812">Transmembrane</keyword>
<gene>
    <name evidence="3" type="ORF">EJ05DRAFT_516386</name>
</gene>
<evidence type="ECO:0000313" key="3">
    <source>
        <dbReference type="EMBL" id="KAF2762922.1"/>
    </source>
</evidence>
<name>A0A6A6WL72_9PEZI</name>